<dbReference type="OrthoDB" id="5043642at2759"/>
<evidence type="ECO:0000256" key="3">
    <source>
        <dbReference type="ARBA" id="ARBA00023315"/>
    </source>
</evidence>
<dbReference type="SUPFAM" id="SSF55729">
    <property type="entry name" value="Acyl-CoA N-acyltransferases (Nat)"/>
    <property type="match status" value="1"/>
</dbReference>
<dbReference type="Proteomes" id="UP000054477">
    <property type="component" value="Unassembled WGS sequence"/>
</dbReference>
<comment type="similarity">
    <text evidence="1">Belongs to the acetyltransferase family. GNAT subfamily.</text>
</comment>
<gene>
    <name evidence="5" type="ORF">K443DRAFT_11567</name>
</gene>
<reference evidence="6" key="2">
    <citation type="submission" date="2015-01" db="EMBL/GenBank/DDBJ databases">
        <title>Evolutionary Origins and Diversification of the Mycorrhizal Mutualists.</title>
        <authorList>
            <consortium name="DOE Joint Genome Institute"/>
            <consortium name="Mycorrhizal Genomics Consortium"/>
            <person name="Kohler A."/>
            <person name="Kuo A."/>
            <person name="Nagy L.G."/>
            <person name="Floudas D."/>
            <person name="Copeland A."/>
            <person name="Barry K.W."/>
            <person name="Cichocki N."/>
            <person name="Veneault-Fourrey C."/>
            <person name="LaButti K."/>
            <person name="Lindquist E.A."/>
            <person name="Lipzen A."/>
            <person name="Lundell T."/>
            <person name="Morin E."/>
            <person name="Murat C."/>
            <person name="Riley R."/>
            <person name="Ohm R."/>
            <person name="Sun H."/>
            <person name="Tunlid A."/>
            <person name="Henrissat B."/>
            <person name="Grigoriev I.V."/>
            <person name="Hibbett D.S."/>
            <person name="Martin F."/>
        </authorList>
    </citation>
    <scope>NUCLEOTIDE SEQUENCE [LARGE SCALE GENOMIC DNA]</scope>
    <source>
        <strain evidence="6">LaAM-08-1</strain>
    </source>
</reference>
<dbReference type="EMBL" id="KN838765">
    <property type="protein sequence ID" value="KIJ95171.1"/>
    <property type="molecule type" value="Genomic_DNA"/>
</dbReference>
<evidence type="ECO:0000256" key="1">
    <source>
        <dbReference type="ARBA" id="ARBA00009342"/>
    </source>
</evidence>
<keyword evidence="3" id="KW-0012">Acyltransferase</keyword>
<accession>A0A0C9XBN6</accession>
<evidence type="ECO:0000256" key="2">
    <source>
        <dbReference type="ARBA" id="ARBA00022679"/>
    </source>
</evidence>
<sequence>MDVRRKVFMPSSNHFNQTATPLTMKANIGTILVGTKVVLVPYRPEHVPKYHSWMLSEELRSLTASEPLTLAEEYEMQQKWQVDEDKLTFIILARDRHVGDVISPEDPTLNDLRMIGDVNLFLSGSLAELRTDTAEGIEEDERYGAEVEIMIAEPEYRRRGCAMEALQLMLSYVTGKPSAFSAPPSSPALTIDSPLKISPCCLLTRISETNIASIALFEKLGFQVTKRVEVFGEVEMRWKQRAA</sequence>
<protein>
    <recommendedName>
        <fullName evidence="4">N-acetyltransferase domain-containing protein</fullName>
    </recommendedName>
</protein>
<dbReference type="GO" id="GO:0008080">
    <property type="term" value="F:N-acetyltransferase activity"/>
    <property type="evidence" value="ECO:0007669"/>
    <property type="project" value="InterPro"/>
</dbReference>
<evidence type="ECO:0000259" key="4">
    <source>
        <dbReference type="Pfam" id="PF13302"/>
    </source>
</evidence>
<name>A0A0C9XBN6_9AGAR</name>
<dbReference type="HOGENOM" id="CLU_073102_0_0_1"/>
<dbReference type="InterPro" id="IPR039135">
    <property type="entry name" value="NAT9-like"/>
</dbReference>
<dbReference type="Pfam" id="PF13302">
    <property type="entry name" value="Acetyltransf_3"/>
    <property type="match status" value="1"/>
</dbReference>
<dbReference type="InterPro" id="IPR016181">
    <property type="entry name" value="Acyl_CoA_acyltransferase"/>
</dbReference>
<reference evidence="5 6" key="1">
    <citation type="submission" date="2014-04" db="EMBL/GenBank/DDBJ databases">
        <authorList>
            <consortium name="DOE Joint Genome Institute"/>
            <person name="Kuo A."/>
            <person name="Kohler A."/>
            <person name="Nagy L.G."/>
            <person name="Floudas D."/>
            <person name="Copeland A."/>
            <person name="Barry K.W."/>
            <person name="Cichocki N."/>
            <person name="Veneault-Fourrey C."/>
            <person name="LaButti K."/>
            <person name="Lindquist E.A."/>
            <person name="Lipzen A."/>
            <person name="Lundell T."/>
            <person name="Morin E."/>
            <person name="Murat C."/>
            <person name="Sun H."/>
            <person name="Tunlid A."/>
            <person name="Henrissat B."/>
            <person name="Grigoriev I.V."/>
            <person name="Hibbett D.S."/>
            <person name="Martin F."/>
            <person name="Nordberg H.P."/>
            <person name="Cantor M.N."/>
            <person name="Hua S.X."/>
        </authorList>
    </citation>
    <scope>NUCLEOTIDE SEQUENCE [LARGE SCALE GENOMIC DNA]</scope>
    <source>
        <strain evidence="5 6">LaAM-08-1</strain>
    </source>
</reference>
<feature type="domain" description="N-acetyltransferase" evidence="4">
    <location>
        <begin position="37"/>
        <end position="223"/>
    </location>
</feature>
<dbReference type="PANTHER" id="PTHR13256:SF16">
    <property type="entry name" value="ALPHA_BETA-TUBULIN-N-ACETYLTRANSFERASE 9"/>
    <property type="match status" value="1"/>
</dbReference>
<dbReference type="PANTHER" id="PTHR13256">
    <property type="entry name" value="N-ACETYLTRANSFERASE 9"/>
    <property type="match status" value="1"/>
</dbReference>
<evidence type="ECO:0000313" key="6">
    <source>
        <dbReference type="Proteomes" id="UP000054477"/>
    </source>
</evidence>
<dbReference type="InterPro" id="IPR000182">
    <property type="entry name" value="GNAT_dom"/>
</dbReference>
<dbReference type="AlphaFoldDB" id="A0A0C9XBN6"/>
<organism evidence="5 6">
    <name type="scientific">Laccaria amethystina LaAM-08-1</name>
    <dbReference type="NCBI Taxonomy" id="1095629"/>
    <lineage>
        <taxon>Eukaryota</taxon>
        <taxon>Fungi</taxon>
        <taxon>Dikarya</taxon>
        <taxon>Basidiomycota</taxon>
        <taxon>Agaricomycotina</taxon>
        <taxon>Agaricomycetes</taxon>
        <taxon>Agaricomycetidae</taxon>
        <taxon>Agaricales</taxon>
        <taxon>Agaricineae</taxon>
        <taxon>Hydnangiaceae</taxon>
        <taxon>Laccaria</taxon>
    </lineage>
</organism>
<proteinExistence type="inferred from homology"/>
<evidence type="ECO:0000313" key="5">
    <source>
        <dbReference type="EMBL" id="KIJ95171.1"/>
    </source>
</evidence>
<keyword evidence="6" id="KW-1185">Reference proteome</keyword>
<dbReference type="Gene3D" id="3.40.630.30">
    <property type="match status" value="1"/>
</dbReference>
<keyword evidence="2" id="KW-0808">Transferase</keyword>